<keyword evidence="2" id="KW-1185">Reference proteome</keyword>
<reference evidence="1 2" key="1">
    <citation type="submission" date="2019-02" db="EMBL/GenBank/DDBJ databases">
        <title>Deep-cultivation of Planctomycetes and their phenomic and genomic characterization uncovers novel biology.</title>
        <authorList>
            <person name="Wiegand S."/>
            <person name="Jogler M."/>
            <person name="Boedeker C."/>
            <person name="Pinto D."/>
            <person name="Vollmers J."/>
            <person name="Rivas-Marin E."/>
            <person name="Kohn T."/>
            <person name="Peeters S.H."/>
            <person name="Heuer A."/>
            <person name="Rast P."/>
            <person name="Oberbeckmann S."/>
            <person name="Bunk B."/>
            <person name="Jeske O."/>
            <person name="Meyerdierks A."/>
            <person name="Storesund J.E."/>
            <person name="Kallscheuer N."/>
            <person name="Luecker S."/>
            <person name="Lage O.M."/>
            <person name="Pohl T."/>
            <person name="Merkel B.J."/>
            <person name="Hornburger P."/>
            <person name="Mueller R.-W."/>
            <person name="Bruemmer F."/>
            <person name="Labrenz M."/>
            <person name="Spormann A.M."/>
            <person name="Op den Camp H."/>
            <person name="Overmann J."/>
            <person name="Amann R."/>
            <person name="Jetten M.S.M."/>
            <person name="Mascher T."/>
            <person name="Medema M.H."/>
            <person name="Devos D.P."/>
            <person name="Kaster A.-K."/>
            <person name="Ovreas L."/>
            <person name="Rohde M."/>
            <person name="Galperin M.Y."/>
            <person name="Jogler C."/>
        </authorList>
    </citation>
    <scope>NUCLEOTIDE SEQUENCE [LARGE SCALE GENOMIC DNA]</scope>
    <source>
        <strain evidence="1 2">Pan44</strain>
    </source>
</reference>
<sequence>MGTGKIEFSFGGFDFKGEGDEQWVSKQLLLVLDKVPELLKHVPAASKPGFNGGDKTPQENPGVVGTLAKFLNDHTATKSQNKKFLATAAWLTLKGSSRLTTADVTGALRNHHQTKINNPSETLNQNASKGYCQKESKQFFVTPEGFEYLGIER</sequence>
<dbReference type="RefSeq" id="WP_145030331.1">
    <property type="nucleotide sequence ID" value="NZ_CP036271.1"/>
</dbReference>
<gene>
    <name evidence="1" type="ORF">Pan44_25110</name>
</gene>
<protein>
    <submittedName>
        <fullName evidence="1">Uncharacterized protein</fullName>
    </submittedName>
</protein>
<evidence type="ECO:0000313" key="2">
    <source>
        <dbReference type="Proteomes" id="UP000315700"/>
    </source>
</evidence>
<dbReference type="AlphaFoldDB" id="A0A517SEE4"/>
<dbReference type="Proteomes" id="UP000315700">
    <property type="component" value="Chromosome"/>
</dbReference>
<organism evidence="1 2">
    <name type="scientific">Caulifigura coniformis</name>
    <dbReference type="NCBI Taxonomy" id="2527983"/>
    <lineage>
        <taxon>Bacteria</taxon>
        <taxon>Pseudomonadati</taxon>
        <taxon>Planctomycetota</taxon>
        <taxon>Planctomycetia</taxon>
        <taxon>Planctomycetales</taxon>
        <taxon>Planctomycetaceae</taxon>
        <taxon>Caulifigura</taxon>
    </lineage>
</organism>
<evidence type="ECO:0000313" key="1">
    <source>
        <dbReference type="EMBL" id="QDT54478.1"/>
    </source>
</evidence>
<name>A0A517SEE4_9PLAN</name>
<dbReference type="EMBL" id="CP036271">
    <property type="protein sequence ID" value="QDT54478.1"/>
    <property type="molecule type" value="Genomic_DNA"/>
</dbReference>
<dbReference type="KEGG" id="ccos:Pan44_25110"/>
<dbReference type="InParanoid" id="A0A517SEE4"/>
<accession>A0A517SEE4</accession>
<dbReference type="OrthoDB" id="7062579at2"/>
<proteinExistence type="predicted"/>